<sequence>MVKQQNWQNHRLLSRSHLWGDRLIKLIHNTIEFSLFYGEYIVIPPDQRLKQLSHK</sequence>
<accession>A0ABU9ES77</accession>
<keyword evidence="2" id="KW-1185">Reference proteome</keyword>
<name>A0ABU9ES77_LIMFS</name>
<evidence type="ECO:0000313" key="2">
    <source>
        <dbReference type="Proteomes" id="UP001387447"/>
    </source>
</evidence>
<proteinExistence type="predicted"/>
<dbReference type="RefSeq" id="WP_155839093.1">
    <property type="nucleotide sequence ID" value="NZ_JBBWYZ010000027.1"/>
</dbReference>
<protein>
    <submittedName>
        <fullName evidence="1">Uncharacterized protein</fullName>
    </submittedName>
</protein>
<comment type="caution">
    <text evidence="1">The sequence shown here is derived from an EMBL/GenBank/DDBJ whole genome shotgun (WGS) entry which is preliminary data.</text>
</comment>
<dbReference type="EMBL" id="JBBWYZ010000027">
    <property type="protein sequence ID" value="MEK9514821.1"/>
    <property type="molecule type" value="Genomic_DNA"/>
</dbReference>
<organism evidence="1 2">
    <name type="scientific">Limnospira fusiformis PMC 851.14</name>
    <dbReference type="NCBI Taxonomy" id="2219512"/>
    <lineage>
        <taxon>Bacteria</taxon>
        <taxon>Bacillati</taxon>
        <taxon>Cyanobacteriota</taxon>
        <taxon>Cyanophyceae</taxon>
        <taxon>Oscillatoriophycideae</taxon>
        <taxon>Oscillatoriales</taxon>
        <taxon>Sirenicapillariaceae</taxon>
        <taxon>Limnospira</taxon>
    </lineage>
</organism>
<evidence type="ECO:0000313" key="1">
    <source>
        <dbReference type="EMBL" id="MEK9514821.1"/>
    </source>
</evidence>
<dbReference type="Proteomes" id="UP001387447">
    <property type="component" value="Unassembled WGS sequence"/>
</dbReference>
<reference evidence="1 2" key="1">
    <citation type="journal article" date="2024" name="Front. Microbiol.">
        <title>Transcriptomic insights into the dominance of two phototrophs throughout the water column of a tropical hypersaline-alkaline crater lake (Dziani Dzaha, Mayotte).</title>
        <authorList>
            <person name="Duperron S."/>
            <person name="Halary S."/>
            <person name="Bouly J.-P."/>
            <person name="Roussel T."/>
            <person name="Hugoni M."/>
            <person name="Bruto M."/>
            <person name="Oger P."/>
            <person name="Duval C."/>
            <person name="Woo A."/>
            <person name="Jezequiel D."/>
            <person name="Ader M."/>
            <person name="Leboulanger C."/>
            <person name="Agogue H."/>
            <person name="Grossi V."/>
            <person name="Trousselier M."/>
            <person name="Bernard C."/>
        </authorList>
    </citation>
    <scope>NUCLEOTIDE SEQUENCE [LARGE SCALE GENOMIC DNA]</scope>
    <source>
        <strain evidence="1 2">PMC 851.14</strain>
    </source>
</reference>
<gene>
    <name evidence="1" type="ORF">AAEJ74_25145</name>
</gene>